<comment type="similarity">
    <text evidence="2">Belongs to the Orn/Lys/Arg decarboxylase class-II family.</text>
</comment>
<protein>
    <submittedName>
        <fullName evidence="7">Type III PLP-dependent enzyme</fullName>
    </submittedName>
</protein>
<comment type="cofactor">
    <cofactor evidence="1 5">
        <name>pyridoxal 5'-phosphate</name>
        <dbReference type="ChEBI" id="CHEBI:597326"/>
    </cofactor>
</comment>
<dbReference type="GO" id="GO:0005737">
    <property type="term" value="C:cytoplasm"/>
    <property type="evidence" value="ECO:0007669"/>
    <property type="project" value="TreeGrafter"/>
</dbReference>
<dbReference type="InterPro" id="IPR009006">
    <property type="entry name" value="Ala_racemase/Decarboxylase_C"/>
</dbReference>
<dbReference type="Pfam" id="PF02784">
    <property type="entry name" value="Orn_Arg_deC_N"/>
    <property type="match status" value="1"/>
</dbReference>
<evidence type="ECO:0000256" key="5">
    <source>
        <dbReference type="PIRSR" id="PIRSR600183-50"/>
    </source>
</evidence>
<dbReference type="RefSeq" id="WP_081149451.1">
    <property type="nucleotide sequence ID" value="NZ_CP020465.1"/>
</dbReference>
<dbReference type="SUPFAM" id="SSF51419">
    <property type="entry name" value="PLP-binding barrel"/>
    <property type="match status" value="1"/>
</dbReference>
<dbReference type="Gene3D" id="2.40.37.10">
    <property type="entry name" value="Lyase, Ornithine Decarboxylase, Chain A, domain 1"/>
    <property type="match status" value="1"/>
</dbReference>
<dbReference type="InterPro" id="IPR002433">
    <property type="entry name" value="Orn_de-COase"/>
</dbReference>
<dbReference type="GO" id="GO:0033387">
    <property type="term" value="P:putrescine biosynthetic process from arginine, via ornithine"/>
    <property type="evidence" value="ECO:0007669"/>
    <property type="project" value="TreeGrafter"/>
</dbReference>
<organism evidence="7 8">
    <name type="scientific">Cognaticolwellia beringensis</name>
    <dbReference type="NCBI Taxonomy" id="1967665"/>
    <lineage>
        <taxon>Bacteria</taxon>
        <taxon>Pseudomonadati</taxon>
        <taxon>Pseudomonadota</taxon>
        <taxon>Gammaproteobacteria</taxon>
        <taxon>Alteromonadales</taxon>
        <taxon>Colwelliaceae</taxon>
        <taxon>Cognaticolwellia</taxon>
    </lineage>
</organism>
<reference evidence="7 8" key="1">
    <citation type="submission" date="2017-08" db="EMBL/GenBank/DDBJ databases">
        <title>Complete genome of Colwellia sp. NB097-1, a psychrophile bacterium ioslated from Bering Sea.</title>
        <authorList>
            <person name="Chen X."/>
        </authorList>
    </citation>
    <scope>NUCLEOTIDE SEQUENCE [LARGE SCALE GENOMIC DNA]</scope>
    <source>
        <strain evidence="7 8">NB097-1</strain>
    </source>
</reference>
<keyword evidence="8" id="KW-1185">Reference proteome</keyword>
<dbReference type="PRINTS" id="PR01182">
    <property type="entry name" value="ORNDCRBXLASE"/>
</dbReference>
<accession>A0A222G542</accession>
<keyword evidence="4" id="KW-0456">Lyase</keyword>
<evidence type="ECO:0000256" key="3">
    <source>
        <dbReference type="ARBA" id="ARBA00022898"/>
    </source>
</evidence>
<proteinExistence type="inferred from homology"/>
<dbReference type="InterPro" id="IPR029066">
    <property type="entry name" value="PLP-binding_barrel"/>
</dbReference>
<evidence type="ECO:0000256" key="4">
    <source>
        <dbReference type="ARBA" id="ARBA00023239"/>
    </source>
</evidence>
<evidence type="ECO:0000256" key="2">
    <source>
        <dbReference type="ARBA" id="ARBA00008872"/>
    </source>
</evidence>
<feature type="modified residue" description="N6-(pyridoxal phosphate)lysine" evidence="5">
    <location>
        <position position="77"/>
    </location>
</feature>
<gene>
    <name evidence="7" type="ORF">B5D82_04095</name>
</gene>
<evidence type="ECO:0000259" key="6">
    <source>
        <dbReference type="Pfam" id="PF02784"/>
    </source>
</evidence>
<dbReference type="InterPro" id="IPR000183">
    <property type="entry name" value="Orn/DAP/Arg_de-COase"/>
</dbReference>
<dbReference type="Gene3D" id="3.20.20.10">
    <property type="entry name" value="Alanine racemase"/>
    <property type="match status" value="1"/>
</dbReference>
<sequence>MALSTQLKDYTIKLPAAAVAANQSECFAYAQPTNQEIEQLAAQFGAPLMVLDCEAIRRQYHALKNALPGVALHFALKPLPHAAVVRTLLAEGASFDLATSGEIDLVASEGVPSERTIHSHPIKRDSDIRDALAYGCTVFVVDNINELEKFIAYKDQAEILVRLSFRNKDAFADLSKKFGCSQEMAIEIITYAQQLGIRIKGLSFHVGSQTASPTKYVDAINTCAKVIAQVSELGLPALSTLDIGGGFPVPYSADVLPIDVFCAPINVALAQLPETMQILAEPGRFIVASCVTSVASVMGQAEREGKTWYYLDDGIYGSFSGLMFDEAAYPIDSAKQDGMRFDSVLAGPTCDSIDVVSESIMLPKLNNGDLIISRMMGAYTLATATDFNFFKRAEVVVLNEQVHSQVLTG</sequence>
<keyword evidence="3 5" id="KW-0663">Pyridoxal phosphate</keyword>
<dbReference type="OrthoDB" id="9802147at2"/>
<dbReference type="PANTHER" id="PTHR11482">
    <property type="entry name" value="ARGININE/DIAMINOPIMELATE/ORNITHINE DECARBOXYLASE"/>
    <property type="match status" value="1"/>
</dbReference>
<evidence type="ECO:0000313" key="8">
    <source>
        <dbReference type="Proteomes" id="UP000202259"/>
    </source>
</evidence>
<dbReference type="SUPFAM" id="SSF50621">
    <property type="entry name" value="Alanine racemase C-terminal domain-like"/>
    <property type="match status" value="1"/>
</dbReference>
<dbReference type="PANTHER" id="PTHR11482:SF6">
    <property type="entry name" value="ORNITHINE DECARBOXYLASE 1-RELATED"/>
    <property type="match status" value="1"/>
</dbReference>
<dbReference type="AlphaFoldDB" id="A0A222G542"/>
<dbReference type="PRINTS" id="PR01179">
    <property type="entry name" value="ODADCRBXLASE"/>
</dbReference>
<dbReference type="InterPro" id="IPR022644">
    <property type="entry name" value="De-COase2_N"/>
</dbReference>
<dbReference type="Proteomes" id="UP000202259">
    <property type="component" value="Chromosome"/>
</dbReference>
<feature type="active site" description="Proton donor" evidence="5">
    <location>
        <position position="350"/>
    </location>
</feature>
<dbReference type="KEGG" id="cber:B5D82_04095"/>
<dbReference type="EMBL" id="CP020465">
    <property type="protein sequence ID" value="ASP47025.1"/>
    <property type="molecule type" value="Genomic_DNA"/>
</dbReference>
<feature type="domain" description="Orn/DAP/Arg decarboxylase 2 N-terminal" evidence="6">
    <location>
        <begin position="55"/>
        <end position="288"/>
    </location>
</feature>
<dbReference type="CDD" id="cd00622">
    <property type="entry name" value="PLPDE_III_ODC"/>
    <property type="match status" value="1"/>
</dbReference>
<dbReference type="GO" id="GO:0004586">
    <property type="term" value="F:ornithine decarboxylase activity"/>
    <property type="evidence" value="ECO:0007669"/>
    <property type="project" value="TreeGrafter"/>
</dbReference>
<name>A0A222G542_9GAMM</name>
<evidence type="ECO:0000313" key="7">
    <source>
        <dbReference type="EMBL" id="ASP47025.1"/>
    </source>
</evidence>
<evidence type="ECO:0000256" key="1">
    <source>
        <dbReference type="ARBA" id="ARBA00001933"/>
    </source>
</evidence>
<dbReference type="FunFam" id="3.20.20.10:FF:000008">
    <property type="entry name" value="Ornithine decarboxylase"/>
    <property type="match status" value="1"/>
</dbReference>